<dbReference type="GO" id="GO:0016757">
    <property type="term" value="F:glycosyltransferase activity"/>
    <property type="evidence" value="ECO:0007669"/>
    <property type="project" value="InterPro"/>
</dbReference>
<dbReference type="CDD" id="cd03801">
    <property type="entry name" value="GT4_PimA-like"/>
    <property type="match status" value="1"/>
</dbReference>
<evidence type="ECO:0000313" key="2">
    <source>
        <dbReference type="EMBL" id="GAG47098.1"/>
    </source>
</evidence>
<dbReference type="InterPro" id="IPR050194">
    <property type="entry name" value="Glycosyltransferase_grp1"/>
</dbReference>
<reference evidence="2" key="1">
    <citation type="journal article" date="2014" name="Front. Microbiol.">
        <title>High frequency of phylogenetically diverse reductive dehalogenase-homologous genes in deep subseafloor sedimentary metagenomes.</title>
        <authorList>
            <person name="Kawai M."/>
            <person name="Futagami T."/>
            <person name="Toyoda A."/>
            <person name="Takaki Y."/>
            <person name="Nishi S."/>
            <person name="Hori S."/>
            <person name="Arai W."/>
            <person name="Tsubouchi T."/>
            <person name="Morono Y."/>
            <person name="Uchiyama I."/>
            <person name="Ito T."/>
            <person name="Fujiyama A."/>
            <person name="Inagaki F."/>
            <person name="Takami H."/>
        </authorList>
    </citation>
    <scope>NUCLEOTIDE SEQUENCE</scope>
    <source>
        <strain evidence="2">Expedition CK06-06</strain>
    </source>
</reference>
<dbReference type="Gene3D" id="3.40.50.2000">
    <property type="entry name" value="Glycogen Phosphorylase B"/>
    <property type="match status" value="2"/>
</dbReference>
<comment type="caution">
    <text evidence="2">The sequence shown here is derived from an EMBL/GenBank/DDBJ whole genome shotgun (WGS) entry which is preliminary data.</text>
</comment>
<accession>X0YEK1</accession>
<gene>
    <name evidence="2" type="ORF">S01H1_76847</name>
</gene>
<dbReference type="PANTHER" id="PTHR45947">
    <property type="entry name" value="SULFOQUINOVOSYL TRANSFERASE SQD2"/>
    <property type="match status" value="1"/>
</dbReference>
<proteinExistence type="predicted"/>
<feature type="non-terminal residue" evidence="2">
    <location>
        <position position="1"/>
    </location>
</feature>
<dbReference type="AlphaFoldDB" id="X0YEK1"/>
<evidence type="ECO:0000259" key="1">
    <source>
        <dbReference type="Pfam" id="PF00534"/>
    </source>
</evidence>
<dbReference type="PANTHER" id="PTHR45947:SF3">
    <property type="entry name" value="SULFOQUINOVOSYL TRANSFERASE SQD2"/>
    <property type="match status" value="1"/>
</dbReference>
<organism evidence="2">
    <name type="scientific">marine sediment metagenome</name>
    <dbReference type="NCBI Taxonomy" id="412755"/>
    <lineage>
        <taxon>unclassified sequences</taxon>
        <taxon>metagenomes</taxon>
        <taxon>ecological metagenomes</taxon>
    </lineage>
</organism>
<dbReference type="SUPFAM" id="SSF53756">
    <property type="entry name" value="UDP-Glycosyltransferase/glycogen phosphorylase"/>
    <property type="match status" value="1"/>
</dbReference>
<dbReference type="InterPro" id="IPR001296">
    <property type="entry name" value="Glyco_trans_1"/>
</dbReference>
<feature type="domain" description="Glycosyl transferase family 1" evidence="1">
    <location>
        <begin position="1"/>
        <end position="69"/>
    </location>
</feature>
<dbReference type="EMBL" id="BARS01051615">
    <property type="protein sequence ID" value="GAG47098.1"/>
    <property type="molecule type" value="Genomic_DNA"/>
</dbReference>
<sequence length="95" mass="10474">ESFGIVLLEAMAAGLPIVGSNIAGYQCVLTQGVEGELVSPTNVEMLTNALINLLHDQERRQAYGQAGQETASKYAWEKIIMRVLNYYYELLASHV</sequence>
<name>X0YEK1_9ZZZZ</name>
<dbReference type="Pfam" id="PF00534">
    <property type="entry name" value="Glycos_transf_1"/>
    <property type="match status" value="1"/>
</dbReference>
<protein>
    <recommendedName>
        <fullName evidence="1">Glycosyl transferase family 1 domain-containing protein</fullName>
    </recommendedName>
</protein>